<feature type="transmembrane region" description="Helical" evidence="1">
    <location>
        <begin position="73"/>
        <end position="94"/>
    </location>
</feature>
<evidence type="ECO:0000313" key="2">
    <source>
        <dbReference type="EMBL" id="QZA77189.1"/>
    </source>
</evidence>
<protein>
    <recommendedName>
        <fullName evidence="4">Alkaline phytoceramidase</fullName>
    </recommendedName>
</protein>
<feature type="transmembrane region" description="Helical" evidence="1">
    <location>
        <begin position="155"/>
        <end position="173"/>
    </location>
</feature>
<dbReference type="PANTHER" id="PTHR34368">
    <property type="entry name" value="OS01G0962200 PROTEIN"/>
    <property type="match status" value="1"/>
</dbReference>
<evidence type="ECO:0000313" key="3">
    <source>
        <dbReference type="Proteomes" id="UP000825679"/>
    </source>
</evidence>
<accession>A0ABX8Z756</accession>
<feature type="transmembrane region" description="Helical" evidence="1">
    <location>
        <begin position="214"/>
        <end position="231"/>
    </location>
</feature>
<dbReference type="Proteomes" id="UP000825679">
    <property type="component" value="Chromosome"/>
</dbReference>
<dbReference type="RefSeq" id="WP_221005572.1">
    <property type="nucleotide sequence ID" value="NZ_CP081150.1"/>
</dbReference>
<feature type="transmembrane region" description="Helical" evidence="1">
    <location>
        <begin position="48"/>
        <end position="66"/>
    </location>
</feature>
<keyword evidence="3" id="KW-1185">Reference proteome</keyword>
<keyword evidence="1" id="KW-1133">Transmembrane helix</keyword>
<gene>
    <name evidence="2" type="ORF">K4H28_12965</name>
</gene>
<keyword evidence="1" id="KW-0812">Transmembrane</keyword>
<keyword evidence="1" id="KW-0472">Membrane</keyword>
<dbReference type="PANTHER" id="PTHR34368:SF1">
    <property type="entry name" value="OS01G0962200 PROTEIN"/>
    <property type="match status" value="1"/>
</dbReference>
<organism evidence="2 3">
    <name type="scientific">Deefgea tanakiae</name>
    <dbReference type="NCBI Taxonomy" id="2865840"/>
    <lineage>
        <taxon>Bacteria</taxon>
        <taxon>Pseudomonadati</taxon>
        <taxon>Pseudomonadota</taxon>
        <taxon>Betaproteobacteria</taxon>
        <taxon>Neisseriales</taxon>
        <taxon>Chitinibacteraceae</taxon>
        <taxon>Deefgea</taxon>
    </lineage>
</organism>
<name>A0ABX8Z756_9NEIS</name>
<proteinExistence type="predicted"/>
<evidence type="ECO:0008006" key="4">
    <source>
        <dbReference type="Google" id="ProtNLM"/>
    </source>
</evidence>
<feature type="transmembrane region" description="Helical" evidence="1">
    <location>
        <begin position="130"/>
        <end position="149"/>
    </location>
</feature>
<sequence>MQKLVTLLILLLITIGMAVHGPIAQLEGYHSFADKVMRFGIVNCGDVLSNAGFALVALWGLLYLWPRRQQLNLGFTLFVIAIFLTAMGSGYYHWMPNDERLVWDRMPISLACAGLLAGVWQNFSPQKNQWPLVIALSIFAIGGVVYWYYSGDLRLYLGLQILPLVLIPIWQWHAPKAERFAFATAIALYVLAKIAELADYQIYALLGFMSGHTLKHVLSTLAAGVIIYHLVQKTRTSCHG</sequence>
<evidence type="ECO:0000256" key="1">
    <source>
        <dbReference type="SAM" id="Phobius"/>
    </source>
</evidence>
<dbReference type="EMBL" id="CP081150">
    <property type="protein sequence ID" value="QZA77189.1"/>
    <property type="molecule type" value="Genomic_DNA"/>
</dbReference>
<reference evidence="2 3" key="1">
    <citation type="submission" date="2021-08" db="EMBL/GenBank/DDBJ databases">
        <title>complete genome sequencing of Deefgea sp. D25.</title>
        <authorList>
            <person name="Bae J.-W."/>
            <person name="Gim D.-H."/>
        </authorList>
    </citation>
    <scope>NUCLEOTIDE SEQUENCE [LARGE SCALE GENOMIC DNA]</scope>
    <source>
        <strain evidence="2 3">D25</strain>
    </source>
</reference>